<feature type="region of interest" description="Disordered" evidence="9">
    <location>
        <begin position="1194"/>
        <end position="1216"/>
    </location>
</feature>
<feature type="compositionally biased region" description="Low complexity" evidence="9">
    <location>
        <begin position="1052"/>
        <end position="1087"/>
    </location>
</feature>
<dbReference type="InterPro" id="IPR011989">
    <property type="entry name" value="ARM-like"/>
</dbReference>
<dbReference type="RefSeq" id="XP_014176747.1">
    <property type="nucleotide sequence ID" value="XM_014321272.1"/>
</dbReference>
<keyword evidence="8" id="KW-0342">GTP-binding</keyword>
<feature type="domain" description="CLASP N-terminal" evidence="10">
    <location>
        <begin position="599"/>
        <end position="662"/>
    </location>
</feature>
<feature type="compositionally biased region" description="Polar residues" evidence="9">
    <location>
        <begin position="874"/>
        <end position="883"/>
    </location>
</feature>
<protein>
    <recommendedName>
        <fullName evidence="10">CLASP N-terminal domain-containing protein</fullName>
    </recommendedName>
</protein>
<dbReference type="GO" id="GO:0005819">
    <property type="term" value="C:spindle"/>
    <property type="evidence" value="ECO:0007669"/>
    <property type="project" value="UniProtKB-SubCell"/>
</dbReference>
<dbReference type="Gene3D" id="3.40.50.300">
    <property type="entry name" value="P-loop containing nucleotide triphosphate hydrolases"/>
    <property type="match status" value="2"/>
</dbReference>
<feature type="compositionally biased region" description="Polar residues" evidence="9">
    <location>
        <begin position="1"/>
        <end position="20"/>
    </location>
</feature>
<evidence type="ECO:0000256" key="5">
    <source>
        <dbReference type="ARBA" id="ARBA00022701"/>
    </source>
</evidence>
<dbReference type="GO" id="GO:0009267">
    <property type="term" value="P:cellular response to starvation"/>
    <property type="evidence" value="ECO:0007669"/>
    <property type="project" value="TreeGrafter"/>
</dbReference>
<feature type="region of interest" description="Disordered" evidence="9">
    <location>
        <begin position="856"/>
        <end position="1097"/>
    </location>
</feature>
<dbReference type="InterPro" id="IPR027417">
    <property type="entry name" value="P-loop_NTPase"/>
</dbReference>
<dbReference type="GO" id="GO:0010507">
    <property type="term" value="P:negative regulation of autophagy"/>
    <property type="evidence" value="ECO:0007669"/>
    <property type="project" value="TreeGrafter"/>
</dbReference>
<sequence length="1556" mass="168339">MSGALSNSPKDSGGNQTTSDQRQKILVTGWRKAGKSSCIKTVFQNLPVKDVPYIGITQKLEKVDYDSVTDMGHAVELRARSAGRTPGFILNYRLCHGYAAIRQAVYVFLRGYLANPAMKFFIFVHKAEALSEDYRQENFVEVQSGLQEELEDFHYPSLQQYAGALDLSDPNTCNSIFSHLSTEVKPEMTSVHDTLLRDAWSRVVQKNMEMLPSVEALLLNFTEATMEQVTEYLSRFLQFRDIYKALGSATSSGAAPGGGNDIALVDSEDTEAPWMTQSTRLLPNTTISLWQFTPAYPYSGRMAAVSEEEVEAFLSSLRAADVDKKVNLIQLWGIKLEDLEVLPDRSIDAITLLISPFLRSPSHLLVTSTLSSFLPHFIPLIPSCQAHSHLRVAVLSLLPSLMEKLNDPKDKVHGPARICVSLLGAKCYEIETPQIAPSVKGKEKDSLTTVWETAVKDTMGSRGVRAKLEILKILAKLRNEPVAKLPLKPWLPSLVALLEDSDGSVRDSARELLSPPSTPAAARSELKKLMLARGVRKSISDSIIARVLGGTAIAGTNTPARASASTPATLSATAVRDGPTSATSADVVDVVYIASAKDLENEFKAMIPHFAGKETEHNWGPRERAVIRIRGMLRGKAFLTQPEAFLQGLKAGLVEGLVKTVITCDRGGLLTTSALEPSHDSRPTIMRVGARARRGSGPIFGSVARPSTPYVGEDGVSSEVRTPEFALTRSGLTKRIVAGKSQRAVTAILVHTSPTPAKLIGHISAAIQDKSVQTRQYGAGHLKTYLEAQVEGHRGLVEGTSGVLEQIQQLLQRCLADTNPLVREQGRLAFWSFEKVWPTYASTLLAALDGSARKQLEKANPRAGSTPGAARISQPKTPRSSAMSALLAAKRAQAAQIAAKRAAEGEDPSQPIIETLPLDGTPNRAPKSPPSAPSEGTVTPKGGLESPTPAFSSPNVSARVAGTGEAASNTVVTSSLRPPEANSLMSTPAPGLENARSNGSRPETPANIPEGPNLIEQQTGPGSTLQSSVGSSAVAAPGQQTPRTNMRKSGIPVRSPPRNGSSPSSTPPRSVQRSSFTSSHSKASTLSRALSQSPSLKIDSSSVAFLESETPTKGLYPSGFPARLPHHDVRRVSHRAVDPSTTSMDHLPNSPADEQIRAQAAQAFSAAQQLLDFDDDEDAMAEVPVTPLRPIVKPTTPSMYRTPTSAYSGPLKQPWEDSPRAMTPTLLKALQSRGFERSWWTERRKLLDQMAMLKREQSSAGDSIEEDVKHLTLGKPSVSNLQSIALFCTAHPTDSLEDSTRNHYASSRSLWSHTRLFDRIFEGLVNLLRPGLATDVLEQGMVTLWELVQNQWSLCEDREDALLDSLFQLRTSTNGMILEATNAMISLLTEVCDPPFLLSLLHAALERFISTVRTGTGFTSRDQVYGERAAAAGYSFALNAMGMCILHLPQEAVEVEAKQLAGPVMEALRLDSSCAVMARQAAHRVILAVQCVITDDVRTLALFPRLSTGQRSFATYLMQQNGVMGRADDEAEADARRRTVLNELIGGLAKGTRGSI</sequence>
<dbReference type="GO" id="GO:0000329">
    <property type="term" value="C:fungal-type vacuole membrane"/>
    <property type="evidence" value="ECO:0007669"/>
    <property type="project" value="TreeGrafter"/>
</dbReference>
<name>J6ERU7_TRIAS</name>
<dbReference type="HOGENOM" id="CLU_003840_0_0_1"/>
<comment type="similarity">
    <text evidence="3">Belongs to the CLASP family.</text>
</comment>
<proteinExistence type="inferred from homology"/>
<evidence type="ECO:0000256" key="2">
    <source>
        <dbReference type="ARBA" id="ARBA00007756"/>
    </source>
</evidence>
<dbReference type="InterPro" id="IPR016024">
    <property type="entry name" value="ARM-type_fold"/>
</dbReference>
<evidence type="ECO:0000313" key="12">
    <source>
        <dbReference type="Proteomes" id="UP000002748"/>
    </source>
</evidence>
<dbReference type="GeneID" id="25989575"/>
<feature type="domain" description="CLASP N-terminal" evidence="10">
    <location>
        <begin position="728"/>
        <end position="857"/>
    </location>
</feature>
<dbReference type="SUPFAM" id="SSF48371">
    <property type="entry name" value="ARM repeat"/>
    <property type="match status" value="1"/>
</dbReference>
<keyword evidence="7" id="KW-0131">Cell cycle</keyword>
<evidence type="ECO:0000313" key="11">
    <source>
        <dbReference type="EMBL" id="EJT45447.1"/>
    </source>
</evidence>
<evidence type="ECO:0000256" key="6">
    <source>
        <dbReference type="ARBA" id="ARBA00022741"/>
    </source>
</evidence>
<dbReference type="InterPro" id="IPR006762">
    <property type="entry name" value="Gtr1_RagA"/>
</dbReference>
<dbReference type="Pfam" id="PF12348">
    <property type="entry name" value="CLASP_N"/>
    <property type="match status" value="2"/>
</dbReference>
<evidence type="ECO:0000256" key="4">
    <source>
        <dbReference type="ARBA" id="ARBA00022618"/>
    </source>
</evidence>
<evidence type="ECO:0000259" key="10">
    <source>
        <dbReference type="Pfam" id="PF12348"/>
    </source>
</evidence>
<dbReference type="GO" id="GO:1904263">
    <property type="term" value="P:positive regulation of TORC1 signaling"/>
    <property type="evidence" value="ECO:0007669"/>
    <property type="project" value="TreeGrafter"/>
</dbReference>
<organism evidence="11 12">
    <name type="scientific">Trichosporon asahii var. asahii (strain ATCC 90039 / CBS 2479 / JCM 2466 / KCTC 7840 / NBRC 103889/ NCYC 2677 / UAMH 7654)</name>
    <name type="common">Yeast</name>
    <dbReference type="NCBI Taxonomy" id="1186058"/>
    <lineage>
        <taxon>Eukaryota</taxon>
        <taxon>Fungi</taxon>
        <taxon>Dikarya</taxon>
        <taxon>Basidiomycota</taxon>
        <taxon>Agaricomycotina</taxon>
        <taxon>Tremellomycetes</taxon>
        <taxon>Trichosporonales</taxon>
        <taxon>Trichosporonaceae</taxon>
        <taxon>Trichosporon</taxon>
    </lineage>
</organism>
<accession>J6ERU7</accession>
<comment type="caution">
    <text evidence="11">The sequence shown here is derived from an EMBL/GenBank/DDBJ whole genome shotgun (WGS) entry which is preliminary data.</text>
</comment>
<dbReference type="VEuPathDB" id="FungiDB:A1Q1_06063"/>
<dbReference type="OrthoDB" id="46159at2759"/>
<dbReference type="GO" id="GO:0051301">
    <property type="term" value="P:cell division"/>
    <property type="evidence" value="ECO:0007669"/>
    <property type="project" value="UniProtKB-KW"/>
</dbReference>
<evidence type="ECO:0000256" key="3">
    <source>
        <dbReference type="ARBA" id="ARBA00009549"/>
    </source>
</evidence>
<dbReference type="Pfam" id="PF04670">
    <property type="entry name" value="Gtr1_RagA"/>
    <property type="match status" value="1"/>
</dbReference>
<keyword evidence="7" id="KW-0498">Mitosis</keyword>
<dbReference type="GO" id="GO:1990131">
    <property type="term" value="C:Gtr1-Gtr2 GTPase complex"/>
    <property type="evidence" value="ECO:0007669"/>
    <property type="project" value="TreeGrafter"/>
</dbReference>
<dbReference type="Proteomes" id="UP000002748">
    <property type="component" value="Unassembled WGS sequence"/>
</dbReference>
<feature type="compositionally biased region" description="Polar residues" evidence="9">
    <location>
        <begin position="1088"/>
        <end position="1097"/>
    </location>
</feature>
<evidence type="ECO:0000256" key="7">
    <source>
        <dbReference type="ARBA" id="ARBA00022776"/>
    </source>
</evidence>
<evidence type="ECO:0000256" key="8">
    <source>
        <dbReference type="ARBA" id="ARBA00023134"/>
    </source>
</evidence>
<dbReference type="KEGG" id="tasa:A1Q1_06063"/>
<comment type="similarity">
    <text evidence="2">Belongs to the GTR/RAG GTP-binding protein family.</text>
</comment>
<dbReference type="Gene3D" id="1.25.10.10">
    <property type="entry name" value="Leucine-rich Repeat Variant"/>
    <property type="match status" value="3"/>
</dbReference>
<feature type="compositionally biased region" description="Polar residues" evidence="9">
    <location>
        <begin position="1015"/>
        <end position="1026"/>
    </location>
</feature>
<feature type="region of interest" description="Disordered" evidence="9">
    <location>
        <begin position="1"/>
        <end position="21"/>
    </location>
</feature>
<feature type="compositionally biased region" description="Polar residues" evidence="9">
    <location>
        <begin position="966"/>
        <end position="976"/>
    </location>
</feature>
<feature type="compositionally biased region" description="Low complexity" evidence="9">
    <location>
        <begin position="885"/>
        <end position="900"/>
    </location>
</feature>
<keyword evidence="4" id="KW-0132">Cell division</keyword>
<reference evidence="11 12" key="1">
    <citation type="journal article" date="2012" name="Eukaryot. Cell">
        <title>Draft genome sequence of CBS 2479, the standard type strain of Trichosporon asahii.</title>
        <authorList>
            <person name="Yang R.Y."/>
            <person name="Li H.T."/>
            <person name="Zhu H."/>
            <person name="Zhou G.P."/>
            <person name="Wang M."/>
            <person name="Wang L."/>
        </authorList>
    </citation>
    <scope>NUCLEOTIDE SEQUENCE [LARGE SCALE GENOMIC DNA]</scope>
    <source>
        <strain evidence="12">ATCC 90039 / CBS 2479 / JCM 2466 / KCTC 7840 / NCYC 2677 / UAMH 7654</strain>
    </source>
</reference>
<keyword evidence="6" id="KW-0547">Nucleotide-binding</keyword>
<evidence type="ECO:0000256" key="1">
    <source>
        <dbReference type="ARBA" id="ARBA00004186"/>
    </source>
</evidence>
<dbReference type="PANTHER" id="PTHR11259:SF2">
    <property type="entry name" value="GH16429P"/>
    <property type="match status" value="1"/>
</dbReference>
<gene>
    <name evidence="11" type="ORF">A1Q1_06063</name>
</gene>
<comment type="subcellular location">
    <subcellularLocation>
        <location evidence="1">Cytoplasm</location>
        <location evidence="1">Cytoskeleton</location>
        <location evidence="1">Spindle</location>
    </subcellularLocation>
</comment>
<evidence type="ECO:0000256" key="9">
    <source>
        <dbReference type="SAM" id="MobiDB-lite"/>
    </source>
</evidence>
<feature type="compositionally biased region" description="Polar residues" evidence="9">
    <location>
        <begin position="1195"/>
        <end position="1207"/>
    </location>
</feature>
<dbReference type="GO" id="GO:0005634">
    <property type="term" value="C:nucleus"/>
    <property type="evidence" value="ECO:0007669"/>
    <property type="project" value="TreeGrafter"/>
</dbReference>
<dbReference type="GO" id="GO:0005525">
    <property type="term" value="F:GTP binding"/>
    <property type="evidence" value="ECO:0007669"/>
    <property type="project" value="UniProtKB-KW"/>
</dbReference>
<dbReference type="GO" id="GO:0003924">
    <property type="term" value="F:GTPase activity"/>
    <property type="evidence" value="ECO:0007669"/>
    <property type="project" value="TreeGrafter"/>
</dbReference>
<dbReference type="EMBL" id="ALBS01000326">
    <property type="protein sequence ID" value="EJT45447.1"/>
    <property type="molecule type" value="Genomic_DNA"/>
</dbReference>
<dbReference type="GO" id="GO:0005874">
    <property type="term" value="C:microtubule"/>
    <property type="evidence" value="ECO:0007669"/>
    <property type="project" value="UniProtKB-KW"/>
</dbReference>
<keyword evidence="5" id="KW-0493">Microtubule</keyword>
<dbReference type="InterPro" id="IPR024395">
    <property type="entry name" value="CLASP_N_dom"/>
</dbReference>
<dbReference type="PANTHER" id="PTHR11259">
    <property type="entry name" value="RAS-RELATED GTP BINDING RAG/GTR YEAST"/>
    <property type="match status" value="1"/>
</dbReference>
<feature type="compositionally biased region" description="Low complexity" evidence="9">
    <location>
        <begin position="1027"/>
        <end position="1036"/>
    </location>
</feature>